<dbReference type="Gene3D" id="3.20.20.70">
    <property type="entry name" value="Aldolase class I"/>
    <property type="match status" value="1"/>
</dbReference>
<dbReference type="Proteomes" id="UP000191200">
    <property type="component" value="Chromosome"/>
</dbReference>
<gene>
    <name evidence="1" type="ORF">BHY08_06120</name>
</gene>
<dbReference type="STRING" id="519472.BHY08_06120"/>
<proteinExistence type="predicted"/>
<accession>A0A1J0A680</accession>
<dbReference type="GO" id="GO:0003855">
    <property type="term" value="F:3-dehydroquinate dehydratase activity"/>
    <property type="evidence" value="ECO:0007669"/>
    <property type="project" value="InterPro"/>
</dbReference>
<dbReference type="RefSeq" id="WP_071457034.1">
    <property type="nucleotide sequence ID" value="NZ_CP017267.1"/>
</dbReference>
<dbReference type="InterPro" id="IPR001381">
    <property type="entry name" value="DHquinase_I"/>
</dbReference>
<sequence>MKTVKVMNIVVGDGIPKLVVPMVGKASQELIEETKIVANYGADICKIAVMLNTTTDVLTLLDATNEMQIFLLIAQL</sequence>
<organism evidence="1 2">
    <name type="scientific">Vagococcus teuberi</name>
    <dbReference type="NCBI Taxonomy" id="519472"/>
    <lineage>
        <taxon>Bacteria</taxon>
        <taxon>Bacillati</taxon>
        <taxon>Bacillota</taxon>
        <taxon>Bacilli</taxon>
        <taxon>Lactobacillales</taxon>
        <taxon>Enterococcaceae</taxon>
        <taxon>Vagococcus</taxon>
    </lineage>
</organism>
<dbReference type="InterPro" id="IPR013785">
    <property type="entry name" value="Aldolase_TIM"/>
</dbReference>
<dbReference type="KEGG" id="vte:BHY08_06120"/>
<evidence type="ECO:0008006" key="3">
    <source>
        <dbReference type="Google" id="ProtNLM"/>
    </source>
</evidence>
<dbReference type="EMBL" id="CP017267">
    <property type="protein sequence ID" value="APB31440.1"/>
    <property type="molecule type" value="Genomic_DNA"/>
</dbReference>
<dbReference type="Pfam" id="PF01487">
    <property type="entry name" value="DHquinase_I"/>
    <property type="match status" value="1"/>
</dbReference>
<reference evidence="1 2" key="1">
    <citation type="submission" date="2016-09" db="EMBL/GenBank/DDBJ databases">
        <title>Vagococcus teuberi sp. nov., isolated from the Malian artisanal sour milk fene.</title>
        <authorList>
            <person name="Wullschleger S."/>
            <person name="Seifert C."/>
            <person name="Baumgartner S."/>
            <person name="Lacroix C."/>
            <person name="Bonfoh B."/>
            <person name="Stevens M.J."/>
            <person name="Meile L."/>
        </authorList>
    </citation>
    <scope>NUCLEOTIDE SEQUENCE [LARGE SCALE GENOMIC DNA]</scope>
    <source>
        <strain evidence="1 2">DSM 21459</strain>
    </source>
</reference>
<protein>
    <recommendedName>
        <fullName evidence="3">Nitronate monooxygenase domain-containing protein</fullName>
    </recommendedName>
</protein>
<evidence type="ECO:0000313" key="2">
    <source>
        <dbReference type="Proteomes" id="UP000191200"/>
    </source>
</evidence>
<dbReference type="SUPFAM" id="SSF51569">
    <property type="entry name" value="Aldolase"/>
    <property type="match status" value="1"/>
</dbReference>
<evidence type="ECO:0000313" key="1">
    <source>
        <dbReference type="EMBL" id="APB31440.1"/>
    </source>
</evidence>
<name>A0A1J0A680_9ENTE</name>
<keyword evidence="2" id="KW-1185">Reference proteome</keyword>
<dbReference type="AlphaFoldDB" id="A0A1J0A680"/>